<dbReference type="OrthoDB" id="10632108at2759"/>
<evidence type="ECO:0000256" key="1">
    <source>
        <dbReference type="SAM" id="MobiDB-lite"/>
    </source>
</evidence>
<reference evidence="2 3" key="1">
    <citation type="journal article" date="2020" name="Cell">
        <title>Large-Scale Comparative Analyses of Tick Genomes Elucidate Their Genetic Diversity and Vector Capacities.</title>
        <authorList>
            <consortium name="Tick Genome and Microbiome Consortium (TIGMIC)"/>
            <person name="Jia N."/>
            <person name="Wang J."/>
            <person name="Shi W."/>
            <person name="Du L."/>
            <person name="Sun Y."/>
            <person name="Zhan W."/>
            <person name="Jiang J.F."/>
            <person name="Wang Q."/>
            <person name="Zhang B."/>
            <person name="Ji P."/>
            <person name="Bell-Sakyi L."/>
            <person name="Cui X.M."/>
            <person name="Yuan T.T."/>
            <person name="Jiang B.G."/>
            <person name="Yang W.F."/>
            <person name="Lam T.T."/>
            <person name="Chang Q.C."/>
            <person name="Ding S.J."/>
            <person name="Wang X.J."/>
            <person name="Zhu J.G."/>
            <person name="Ruan X.D."/>
            <person name="Zhao L."/>
            <person name="Wei J.T."/>
            <person name="Ye R.Z."/>
            <person name="Que T.C."/>
            <person name="Du C.H."/>
            <person name="Zhou Y.H."/>
            <person name="Cheng J.X."/>
            <person name="Dai P.F."/>
            <person name="Guo W.B."/>
            <person name="Han X.H."/>
            <person name="Huang E.J."/>
            <person name="Li L.F."/>
            <person name="Wei W."/>
            <person name="Gao Y.C."/>
            <person name="Liu J.Z."/>
            <person name="Shao H.Z."/>
            <person name="Wang X."/>
            <person name="Wang C.C."/>
            <person name="Yang T.C."/>
            <person name="Huo Q.B."/>
            <person name="Li W."/>
            <person name="Chen H.Y."/>
            <person name="Chen S.E."/>
            <person name="Zhou L.G."/>
            <person name="Ni X.B."/>
            <person name="Tian J.H."/>
            <person name="Sheng Y."/>
            <person name="Liu T."/>
            <person name="Pan Y.S."/>
            <person name="Xia L.Y."/>
            <person name="Li J."/>
            <person name="Zhao F."/>
            <person name="Cao W.C."/>
        </authorList>
    </citation>
    <scope>NUCLEOTIDE SEQUENCE [LARGE SCALE GENOMIC DNA]</scope>
    <source>
        <strain evidence="2">HaeL-2018</strain>
    </source>
</reference>
<organism evidence="2 3">
    <name type="scientific">Haemaphysalis longicornis</name>
    <name type="common">Bush tick</name>
    <dbReference type="NCBI Taxonomy" id="44386"/>
    <lineage>
        <taxon>Eukaryota</taxon>
        <taxon>Metazoa</taxon>
        <taxon>Ecdysozoa</taxon>
        <taxon>Arthropoda</taxon>
        <taxon>Chelicerata</taxon>
        <taxon>Arachnida</taxon>
        <taxon>Acari</taxon>
        <taxon>Parasitiformes</taxon>
        <taxon>Ixodida</taxon>
        <taxon>Ixodoidea</taxon>
        <taxon>Ixodidae</taxon>
        <taxon>Haemaphysalinae</taxon>
        <taxon>Haemaphysalis</taxon>
    </lineage>
</organism>
<comment type="caution">
    <text evidence="2">The sequence shown here is derived from an EMBL/GenBank/DDBJ whole genome shotgun (WGS) entry which is preliminary data.</text>
</comment>
<name>A0A9J6FBZ6_HAELO</name>
<dbReference type="Proteomes" id="UP000821853">
    <property type="component" value="Chromosome 1"/>
</dbReference>
<evidence type="ECO:0000313" key="2">
    <source>
        <dbReference type="EMBL" id="KAH9359652.1"/>
    </source>
</evidence>
<keyword evidence="3" id="KW-1185">Reference proteome</keyword>
<gene>
    <name evidence="2" type="ORF">HPB48_007934</name>
</gene>
<sequence>MGPAFESTVATTNKVGQDTQPKQHRLAKVTLKFSVQPSDVVVDSGADVSVIRKSVVPRYESTGLQIKLREAFGQQVIAELAYVPLTITEGSPYVGSEAGHAAVICAFADKPLEGTDALITPNYYAKLHEERAFPDGVSDERPTAKETAAAAEEAAETCEEQPATTCVLMSEGSSETS</sequence>
<proteinExistence type="predicted"/>
<feature type="compositionally biased region" description="Polar residues" evidence="1">
    <location>
        <begin position="8"/>
        <end position="20"/>
    </location>
</feature>
<dbReference type="GO" id="GO:0006508">
    <property type="term" value="P:proteolysis"/>
    <property type="evidence" value="ECO:0007669"/>
    <property type="project" value="InterPro"/>
</dbReference>
<dbReference type="AlphaFoldDB" id="A0A9J6FBZ6"/>
<dbReference type="GO" id="GO:0004190">
    <property type="term" value="F:aspartic-type endopeptidase activity"/>
    <property type="evidence" value="ECO:0007669"/>
    <property type="project" value="InterPro"/>
</dbReference>
<dbReference type="InterPro" id="IPR001969">
    <property type="entry name" value="Aspartic_peptidase_AS"/>
</dbReference>
<evidence type="ECO:0000313" key="3">
    <source>
        <dbReference type="Proteomes" id="UP000821853"/>
    </source>
</evidence>
<evidence type="ECO:0008006" key="4">
    <source>
        <dbReference type="Google" id="ProtNLM"/>
    </source>
</evidence>
<feature type="region of interest" description="Disordered" evidence="1">
    <location>
        <begin position="1"/>
        <end position="21"/>
    </location>
</feature>
<dbReference type="PROSITE" id="PS00141">
    <property type="entry name" value="ASP_PROTEASE"/>
    <property type="match status" value="1"/>
</dbReference>
<accession>A0A9J6FBZ6</accession>
<dbReference type="EMBL" id="JABSTR010000001">
    <property type="protein sequence ID" value="KAH9359652.1"/>
    <property type="molecule type" value="Genomic_DNA"/>
</dbReference>
<dbReference type="VEuPathDB" id="VectorBase:HLOH_057687"/>
<protein>
    <recommendedName>
        <fullName evidence="4">Peptidase A2 domain-containing protein</fullName>
    </recommendedName>
</protein>